<dbReference type="GO" id="GO:0030018">
    <property type="term" value="C:Z disc"/>
    <property type="evidence" value="ECO:0007669"/>
    <property type="project" value="InterPro"/>
</dbReference>
<protein>
    <submittedName>
        <fullName evidence="3">MYOZ3 isoform 8</fullName>
    </submittedName>
</protein>
<evidence type="ECO:0000313" key="3">
    <source>
        <dbReference type="EMBL" id="PNI71975.1"/>
    </source>
</evidence>
<organism evidence="3 4">
    <name type="scientific">Pan troglodytes</name>
    <name type="common">Chimpanzee</name>
    <dbReference type="NCBI Taxonomy" id="9598"/>
    <lineage>
        <taxon>Eukaryota</taxon>
        <taxon>Metazoa</taxon>
        <taxon>Chordata</taxon>
        <taxon>Craniata</taxon>
        <taxon>Vertebrata</taxon>
        <taxon>Euteleostomi</taxon>
        <taxon>Mammalia</taxon>
        <taxon>Eutheria</taxon>
        <taxon>Euarchontoglires</taxon>
        <taxon>Primates</taxon>
        <taxon>Haplorrhini</taxon>
        <taxon>Catarrhini</taxon>
        <taxon>Hominidae</taxon>
        <taxon>Pan</taxon>
    </lineage>
</organism>
<keyword evidence="2" id="KW-0597">Phosphoprotein</keyword>
<sequence length="168" mass="18423">MGRGLLCWSNCGIPFPHSSPLTPIFPPPTASAEWGWGEVGLGTEGGRTEALPSPSPPLGYAEPLKGVPPEKFNHTAIPKGYRCPWQEFVSYRDYQSDGRSHTPSPNDYRNFNKTPVPFGGPLVGGTFPRPGTPFIPEPLSGLELLRLRPSFNRVAQGWVRNLPESEEL</sequence>
<comment type="similarity">
    <text evidence="1">Belongs to the myozenin family.</text>
</comment>
<proteinExistence type="inferred from homology"/>
<evidence type="ECO:0000256" key="2">
    <source>
        <dbReference type="ARBA" id="ARBA00022553"/>
    </source>
</evidence>
<dbReference type="PANTHER" id="PTHR15941:SF15">
    <property type="entry name" value="MYOZENIN-3"/>
    <property type="match status" value="1"/>
</dbReference>
<dbReference type="PANTHER" id="PTHR15941">
    <property type="entry name" value="MYOZENIN"/>
    <property type="match status" value="1"/>
</dbReference>
<dbReference type="InterPro" id="IPR008438">
    <property type="entry name" value="MYOZ"/>
</dbReference>
<dbReference type="AlphaFoldDB" id="A0A2J8NJN1"/>
<evidence type="ECO:0000256" key="1">
    <source>
        <dbReference type="ARBA" id="ARBA00009126"/>
    </source>
</evidence>
<dbReference type="EMBL" id="NBAG03000228">
    <property type="protein sequence ID" value="PNI71975.1"/>
    <property type="molecule type" value="Genomic_DNA"/>
</dbReference>
<comment type="caution">
    <text evidence="3">The sequence shown here is derived from an EMBL/GenBank/DDBJ whole genome shotgun (WGS) entry which is preliminary data.</text>
</comment>
<dbReference type="Pfam" id="PF05556">
    <property type="entry name" value="Calsarcin"/>
    <property type="match status" value="1"/>
</dbReference>
<gene>
    <name evidence="3" type="ORF">CK820_G0010094</name>
</gene>
<dbReference type="Proteomes" id="UP000236370">
    <property type="component" value="Unassembled WGS sequence"/>
</dbReference>
<accession>A0A2J8NJN1</accession>
<evidence type="ECO:0000313" key="4">
    <source>
        <dbReference type="Proteomes" id="UP000236370"/>
    </source>
</evidence>
<name>A0A2J8NJN1_PANTR</name>
<reference evidence="3 4" key="1">
    <citation type="submission" date="2017-12" db="EMBL/GenBank/DDBJ databases">
        <title>High-resolution comparative analysis of great ape genomes.</title>
        <authorList>
            <person name="Pollen A."/>
            <person name="Hastie A."/>
            <person name="Hormozdiari F."/>
            <person name="Dougherty M."/>
            <person name="Liu R."/>
            <person name="Chaisson M."/>
            <person name="Hoppe E."/>
            <person name="Hill C."/>
            <person name="Pang A."/>
            <person name="Hillier L."/>
            <person name="Baker C."/>
            <person name="Armstrong J."/>
            <person name="Shendure J."/>
            <person name="Paten B."/>
            <person name="Wilson R."/>
            <person name="Chao H."/>
            <person name="Schneider V."/>
            <person name="Ventura M."/>
            <person name="Kronenberg Z."/>
            <person name="Murali S."/>
            <person name="Gordon D."/>
            <person name="Cantsilieris S."/>
            <person name="Munson K."/>
            <person name="Nelson B."/>
            <person name="Raja A."/>
            <person name="Underwood J."/>
            <person name="Diekhans M."/>
            <person name="Fiddes I."/>
            <person name="Haussler D."/>
            <person name="Eichler E."/>
        </authorList>
    </citation>
    <scope>NUCLEOTIDE SEQUENCE [LARGE SCALE GENOMIC DNA]</scope>
    <source>
        <strain evidence="3">Yerkes chimp pedigree #C0471</strain>
    </source>
</reference>